<gene>
    <name evidence="2" type="ORF">PBRASI_LOCUS2842</name>
</gene>
<dbReference type="InterPro" id="IPR014721">
    <property type="entry name" value="Ribsml_uS5_D2-typ_fold_subgr"/>
</dbReference>
<dbReference type="InterPro" id="IPR008269">
    <property type="entry name" value="Lon_proteolytic"/>
</dbReference>
<dbReference type="Pfam" id="PF05362">
    <property type="entry name" value="Lon_C"/>
    <property type="match status" value="1"/>
</dbReference>
<evidence type="ECO:0000313" key="2">
    <source>
        <dbReference type="EMBL" id="CAG8505628.1"/>
    </source>
</evidence>
<proteinExistence type="predicted"/>
<dbReference type="GO" id="GO:0004252">
    <property type="term" value="F:serine-type endopeptidase activity"/>
    <property type="evidence" value="ECO:0007669"/>
    <property type="project" value="InterPro"/>
</dbReference>
<dbReference type="Proteomes" id="UP000789739">
    <property type="component" value="Unassembled WGS sequence"/>
</dbReference>
<keyword evidence="3" id="KW-1185">Reference proteome</keyword>
<dbReference type="GO" id="GO:0004176">
    <property type="term" value="F:ATP-dependent peptidase activity"/>
    <property type="evidence" value="ECO:0007669"/>
    <property type="project" value="InterPro"/>
</dbReference>
<name>A0A9N8ZST9_9GLOM</name>
<evidence type="ECO:0000259" key="1">
    <source>
        <dbReference type="Pfam" id="PF05362"/>
    </source>
</evidence>
<accession>A0A9N8ZST9</accession>
<comment type="caution">
    <text evidence="2">The sequence shown here is derived from an EMBL/GenBank/DDBJ whole genome shotgun (WGS) entry which is preliminary data.</text>
</comment>
<organism evidence="2 3">
    <name type="scientific">Paraglomus brasilianum</name>
    <dbReference type="NCBI Taxonomy" id="144538"/>
    <lineage>
        <taxon>Eukaryota</taxon>
        <taxon>Fungi</taxon>
        <taxon>Fungi incertae sedis</taxon>
        <taxon>Mucoromycota</taxon>
        <taxon>Glomeromycotina</taxon>
        <taxon>Glomeromycetes</taxon>
        <taxon>Paraglomerales</taxon>
        <taxon>Paraglomeraceae</taxon>
        <taxon>Paraglomus</taxon>
    </lineage>
</organism>
<protein>
    <submittedName>
        <fullName evidence="2">5716_t:CDS:1</fullName>
    </submittedName>
</protein>
<dbReference type="Gene3D" id="3.30.230.10">
    <property type="match status" value="1"/>
</dbReference>
<dbReference type="OrthoDB" id="2439102at2759"/>
<dbReference type="EMBL" id="CAJVPI010000234">
    <property type="protein sequence ID" value="CAG8505628.1"/>
    <property type="molecule type" value="Genomic_DNA"/>
</dbReference>
<feature type="domain" description="Lon proteolytic" evidence="1">
    <location>
        <begin position="68"/>
        <end position="144"/>
    </location>
</feature>
<dbReference type="GO" id="GO:0006508">
    <property type="term" value="P:proteolysis"/>
    <property type="evidence" value="ECO:0007669"/>
    <property type="project" value="InterPro"/>
</dbReference>
<dbReference type="AlphaFoldDB" id="A0A9N8ZST9"/>
<sequence length="184" mass="20314">MPDPQKISEKGGWLWVGRIKDLVVIVRRNQNPKINIDRRFGFCSEDERSDRAQRFRKEGDVNFGNSSGGSGGSAVYLALLSALYKKPISSQVAATGTLIMSEQKGMINGQEIILAPGTNLPIAGLKEKVVACVEKGIDRVVLSKYQSPPNLLVKKDEYNPSKELTFENYQAVVPPEIKDKITAH</sequence>
<dbReference type="SUPFAM" id="SSF54211">
    <property type="entry name" value="Ribosomal protein S5 domain 2-like"/>
    <property type="match status" value="1"/>
</dbReference>
<dbReference type="InterPro" id="IPR020568">
    <property type="entry name" value="Ribosomal_Su5_D2-typ_SF"/>
</dbReference>
<reference evidence="2" key="1">
    <citation type="submission" date="2021-06" db="EMBL/GenBank/DDBJ databases">
        <authorList>
            <person name="Kallberg Y."/>
            <person name="Tangrot J."/>
            <person name="Rosling A."/>
        </authorList>
    </citation>
    <scope>NUCLEOTIDE SEQUENCE</scope>
    <source>
        <strain evidence="2">BR232B</strain>
    </source>
</reference>
<evidence type="ECO:0000313" key="3">
    <source>
        <dbReference type="Proteomes" id="UP000789739"/>
    </source>
</evidence>